<name>A0A291B7I8_9GAMM</name>
<sequence length="45" mass="5117">MNQKKLLEGTLNLREHNSQISEIYVIIKASNKLTGLRIPKIKAIV</sequence>
<keyword evidence="2" id="KW-1185">Reference proteome</keyword>
<proteinExistence type="predicted"/>
<evidence type="ECO:0000313" key="1">
    <source>
        <dbReference type="EMBL" id="ATF08956.1"/>
    </source>
</evidence>
<dbReference type="AlphaFoldDB" id="A0A291B7I8"/>
<evidence type="ECO:0000313" key="2">
    <source>
        <dbReference type="Proteomes" id="UP000218160"/>
    </source>
</evidence>
<dbReference type="KEGG" id="elux:BTN50_0426"/>
<accession>A0A291B7I8</accession>
<reference evidence="2" key="1">
    <citation type="submission" date="2017-04" db="EMBL/GenBank/DDBJ databases">
        <title>Genome evolution of the luminous symbionts of deep sea anglerfish.</title>
        <authorList>
            <person name="Hendry T.A."/>
        </authorList>
    </citation>
    <scope>NUCLEOTIDE SEQUENCE [LARGE SCALE GENOMIC DNA]</scope>
</reference>
<gene>
    <name evidence="1" type="ORF">BTN50_0426</name>
</gene>
<organism evidence="1 2">
    <name type="scientific">Candidatus Enterovibrio altilux</name>
    <dbReference type="NCBI Taxonomy" id="1927128"/>
    <lineage>
        <taxon>Bacteria</taxon>
        <taxon>Pseudomonadati</taxon>
        <taxon>Pseudomonadota</taxon>
        <taxon>Gammaproteobacteria</taxon>
        <taxon>Vibrionales</taxon>
        <taxon>Vibrionaceae</taxon>
        <taxon>Enterovibrio</taxon>
    </lineage>
</organism>
<dbReference type="EMBL" id="CP020660">
    <property type="protein sequence ID" value="ATF08956.1"/>
    <property type="molecule type" value="Genomic_DNA"/>
</dbReference>
<protein>
    <submittedName>
        <fullName evidence="1">Mobile element protein</fullName>
    </submittedName>
</protein>
<dbReference type="Proteomes" id="UP000218160">
    <property type="component" value="Chromosome 1"/>
</dbReference>